<dbReference type="KEGG" id="abas:ACPOL_1208"/>
<dbReference type="Proteomes" id="UP000253606">
    <property type="component" value="Chromosome"/>
</dbReference>
<accession>A0A2Z5FVW5</accession>
<reference evidence="1 2" key="1">
    <citation type="journal article" date="2018" name="Front. Microbiol.">
        <title>Hydrolytic Capabilities as a Key to Environmental Success: Chitinolytic and Cellulolytic Acidobacteria From Acidic Sub-arctic Soils and Boreal Peatlands.</title>
        <authorList>
            <person name="Belova S.E."/>
            <person name="Ravin N.V."/>
            <person name="Pankratov T.A."/>
            <person name="Rakitin A.L."/>
            <person name="Ivanova A.A."/>
            <person name="Beletsky A.V."/>
            <person name="Mardanov A.V."/>
            <person name="Sinninghe Damste J.S."/>
            <person name="Dedysh S.N."/>
        </authorList>
    </citation>
    <scope>NUCLEOTIDE SEQUENCE [LARGE SCALE GENOMIC DNA]</scope>
    <source>
        <strain evidence="1 2">SBC82</strain>
    </source>
</reference>
<keyword evidence="2" id="KW-1185">Reference proteome</keyword>
<evidence type="ECO:0000313" key="2">
    <source>
        <dbReference type="Proteomes" id="UP000253606"/>
    </source>
</evidence>
<organism evidence="1 2">
    <name type="scientific">Acidisarcina polymorpha</name>
    <dbReference type="NCBI Taxonomy" id="2211140"/>
    <lineage>
        <taxon>Bacteria</taxon>
        <taxon>Pseudomonadati</taxon>
        <taxon>Acidobacteriota</taxon>
        <taxon>Terriglobia</taxon>
        <taxon>Terriglobales</taxon>
        <taxon>Acidobacteriaceae</taxon>
        <taxon>Acidisarcina</taxon>
    </lineage>
</organism>
<name>A0A2Z5FVW5_9BACT</name>
<gene>
    <name evidence="1" type="ORF">ACPOL_1208</name>
</gene>
<protein>
    <submittedName>
        <fullName evidence="1">Uncharacterized protein</fullName>
    </submittedName>
</protein>
<proteinExistence type="predicted"/>
<dbReference type="AlphaFoldDB" id="A0A2Z5FVW5"/>
<dbReference type="EMBL" id="CP030840">
    <property type="protein sequence ID" value="AXC10556.1"/>
    <property type="molecule type" value="Genomic_DNA"/>
</dbReference>
<sequence length="42" mass="4973">MTSALFFKNLDIRLVEDTAEIFNQFSVSETSIRIFVPFPDWF</sequence>
<evidence type="ECO:0000313" key="1">
    <source>
        <dbReference type="EMBL" id="AXC10556.1"/>
    </source>
</evidence>